<organism evidence="1">
    <name type="scientific">Bionectria ochroleuca</name>
    <name type="common">Gliocladium roseum</name>
    <dbReference type="NCBI Taxonomy" id="29856"/>
    <lineage>
        <taxon>Eukaryota</taxon>
        <taxon>Fungi</taxon>
        <taxon>Dikarya</taxon>
        <taxon>Ascomycota</taxon>
        <taxon>Pezizomycotina</taxon>
        <taxon>Sordariomycetes</taxon>
        <taxon>Hypocreomycetidae</taxon>
        <taxon>Hypocreales</taxon>
        <taxon>Bionectriaceae</taxon>
        <taxon>Clonostachys</taxon>
    </lineage>
</organism>
<accession>A0A0B7KK57</accession>
<protein>
    <submittedName>
        <fullName evidence="1">Uncharacterized protein</fullName>
    </submittedName>
</protein>
<reference evidence="1" key="1">
    <citation type="submission" date="2015-01" db="EMBL/GenBank/DDBJ databases">
        <authorList>
            <person name="Durling Mikael"/>
        </authorList>
    </citation>
    <scope>NUCLEOTIDE SEQUENCE</scope>
</reference>
<name>A0A0B7KK57_BIOOC</name>
<sequence length="82" mass="9199">MAFLLVKKPKISPLKIRDMNEEMNEVATHLALKWARGGPSTNINDTEDFTWMTLDTIAPCSMGSQVQQFLFVRDASVCQSHG</sequence>
<dbReference type="EMBL" id="CDPU01000050">
    <property type="protein sequence ID" value="CEO55230.1"/>
    <property type="molecule type" value="Genomic_DNA"/>
</dbReference>
<dbReference type="AlphaFoldDB" id="A0A0B7KK57"/>
<proteinExistence type="predicted"/>
<evidence type="ECO:0000313" key="1">
    <source>
        <dbReference type="EMBL" id="CEO55230.1"/>
    </source>
</evidence>
<gene>
    <name evidence="1" type="ORF">BN869_000011288_1</name>
</gene>